<feature type="domain" description="CoA-binding" evidence="1">
    <location>
        <begin position="13"/>
        <end position="113"/>
    </location>
</feature>
<proteinExistence type="predicted"/>
<dbReference type="SUPFAM" id="SSF51735">
    <property type="entry name" value="NAD(P)-binding Rossmann-fold domains"/>
    <property type="match status" value="1"/>
</dbReference>
<dbReference type="InterPro" id="IPR003781">
    <property type="entry name" value="CoA-bd"/>
</dbReference>
<sequence length="145" mass="16452">MYHEPNRDQLHQLLTQAQTVAVIGVSAKPDRASHQVAAYLIEHTHYTVYLINPTHDGTILGQQVYQGLSELPETPDIIDVFRKGEDMPGVFAHEFAAIEQQCKGITWWMQLGIRNEEVAETAMAKGMNVIMDRCLKVDYMQLVEL</sequence>
<accession>A0A6J5YL60</accession>
<protein>
    <submittedName>
        <fullName evidence="2">Unannotated protein</fullName>
    </submittedName>
</protein>
<dbReference type="Gene3D" id="3.40.50.720">
    <property type="entry name" value="NAD(P)-binding Rossmann-like Domain"/>
    <property type="match status" value="1"/>
</dbReference>
<dbReference type="SMART" id="SM00881">
    <property type="entry name" value="CoA_binding"/>
    <property type="match status" value="1"/>
</dbReference>
<dbReference type="EMBL" id="CAESAJ010000006">
    <property type="protein sequence ID" value="CAB4330506.1"/>
    <property type="molecule type" value="Genomic_DNA"/>
</dbReference>
<evidence type="ECO:0000259" key="1">
    <source>
        <dbReference type="SMART" id="SM00881"/>
    </source>
</evidence>
<dbReference type="Pfam" id="PF13380">
    <property type="entry name" value="CoA_binding_2"/>
    <property type="match status" value="1"/>
</dbReference>
<gene>
    <name evidence="2" type="ORF">UFOPK3770_00129</name>
</gene>
<dbReference type="InterPro" id="IPR036291">
    <property type="entry name" value="NAD(P)-bd_dom_sf"/>
</dbReference>
<reference evidence="2" key="1">
    <citation type="submission" date="2020-05" db="EMBL/GenBank/DDBJ databases">
        <authorList>
            <person name="Chiriac C."/>
            <person name="Salcher M."/>
            <person name="Ghai R."/>
            <person name="Kavagutti S V."/>
        </authorList>
    </citation>
    <scope>NUCLEOTIDE SEQUENCE</scope>
</reference>
<organism evidence="2">
    <name type="scientific">freshwater metagenome</name>
    <dbReference type="NCBI Taxonomy" id="449393"/>
    <lineage>
        <taxon>unclassified sequences</taxon>
        <taxon>metagenomes</taxon>
        <taxon>ecological metagenomes</taxon>
    </lineage>
</organism>
<dbReference type="AlphaFoldDB" id="A0A6J5YL60"/>
<evidence type="ECO:0000313" key="2">
    <source>
        <dbReference type="EMBL" id="CAB4330506.1"/>
    </source>
</evidence>
<name>A0A6J5YL60_9ZZZZ</name>
<dbReference type="PANTHER" id="PTHR33303:SF2">
    <property type="entry name" value="COA-BINDING DOMAIN-CONTAINING PROTEIN"/>
    <property type="match status" value="1"/>
</dbReference>
<dbReference type="PANTHER" id="PTHR33303">
    <property type="entry name" value="CYTOPLASMIC PROTEIN-RELATED"/>
    <property type="match status" value="1"/>
</dbReference>